<name>A0A8S4QSK8_9NEOP</name>
<protein>
    <submittedName>
        <fullName evidence="1">Jg21790 protein</fullName>
    </submittedName>
</protein>
<dbReference type="OrthoDB" id="411823at2759"/>
<reference evidence="1" key="1">
    <citation type="submission" date="2022-03" db="EMBL/GenBank/DDBJ databases">
        <authorList>
            <person name="Lindestad O."/>
        </authorList>
    </citation>
    <scope>NUCLEOTIDE SEQUENCE</scope>
</reference>
<dbReference type="AlphaFoldDB" id="A0A8S4QSK8"/>
<proteinExistence type="predicted"/>
<dbReference type="EMBL" id="CAKXAJ010012634">
    <property type="protein sequence ID" value="CAH2215743.1"/>
    <property type="molecule type" value="Genomic_DNA"/>
</dbReference>
<comment type="caution">
    <text evidence="1">The sequence shown here is derived from an EMBL/GenBank/DDBJ whole genome shotgun (WGS) entry which is preliminary data.</text>
</comment>
<organism evidence="1 2">
    <name type="scientific">Pararge aegeria aegeria</name>
    <dbReference type="NCBI Taxonomy" id="348720"/>
    <lineage>
        <taxon>Eukaryota</taxon>
        <taxon>Metazoa</taxon>
        <taxon>Ecdysozoa</taxon>
        <taxon>Arthropoda</taxon>
        <taxon>Hexapoda</taxon>
        <taxon>Insecta</taxon>
        <taxon>Pterygota</taxon>
        <taxon>Neoptera</taxon>
        <taxon>Endopterygota</taxon>
        <taxon>Lepidoptera</taxon>
        <taxon>Glossata</taxon>
        <taxon>Ditrysia</taxon>
        <taxon>Papilionoidea</taxon>
        <taxon>Nymphalidae</taxon>
        <taxon>Satyrinae</taxon>
        <taxon>Satyrini</taxon>
        <taxon>Parargina</taxon>
        <taxon>Pararge</taxon>
    </lineage>
</organism>
<accession>A0A8S4QSK8</accession>
<evidence type="ECO:0000313" key="1">
    <source>
        <dbReference type="EMBL" id="CAH2215743.1"/>
    </source>
</evidence>
<dbReference type="Proteomes" id="UP000838756">
    <property type="component" value="Unassembled WGS sequence"/>
</dbReference>
<evidence type="ECO:0000313" key="2">
    <source>
        <dbReference type="Proteomes" id="UP000838756"/>
    </source>
</evidence>
<sequence>MRLGIPPGGCAAKTVQPPAGTQETIIHLLIDCPQHDAIREDLQQELQMSLCRDSASIILGDDSTRDALKKFCVKVATKAIGRNKASNQDS</sequence>
<keyword evidence="2" id="KW-1185">Reference proteome</keyword>
<gene>
    <name evidence="1" type="primary">jg21790</name>
    <name evidence="1" type="ORF">PAEG_LOCUS3829</name>
</gene>